<proteinExistence type="predicted"/>
<organism evidence="1 2">
    <name type="scientific">Pleuronectes platessa</name>
    <name type="common">European plaice</name>
    <dbReference type="NCBI Taxonomy" id="8262"/>
    <lineage>
        <taxon>Eukaryota</taxon>
        <taxon>Metazoa</taxon>
        <taxon>Chordata</taxon>
        <taxon>Craniata</taxon>
        <taxon>Vertebrata</taxon>
        <taxon>Euteleostomi</taxon>
        <taxon>Actinopterygii</taxon>
        <taxon>Neopterygii</taxon>
        <taxon>Teleostei</taxon>
        <taxon>Neoteleostei</taxon>
        <taxon>Acanthomorphata</taxon>
        <taxon>Carangaria</taxon>
        <taxon>Pleuronectiformes</taxon>
        <taxon>Pleuronectoidei</taxon>
        <taxon>Pleuronectidae</taxon>
        <taxon>Pleuronectes</taxon>
    </lineage>
</organism>
<keyword evidence="2" id="KW-1185">Reference proteome</keyword>
<name>A0A9N7Z457_PLEPL</name>
<dbReference type="Proteomes" id="UP001153269">
    <property type="component" value="Unassembled WGS sequence"/>
</dbReference>
<evidence type="ECO:0000313" key="1">
    <source>
        <dbReference type="EMBL" id="CAB1449401.1"/>
    </source>
</evidence>
<protein>
    <submittedName>
        <fullName evidence="1">Uncharacterized protein</fullName>
    </submittedName>
</protein>
<reference evidence="1" key="1">
    <citation type="submission" date="2020-03" db="EMBL/GenBank/DDBJ databases">
        <authorList>
            <person name="Weist P."/>
        </authorList>
    </citation>
    <scope>NUCLEOTIDE SEQUENCE</scope>
</reference>
<dbReference type="AlphaFoldDB" id="A0A9N7Z457"/>
<gene>
    <name evidence="1" type="ORF">PLEPLA_LOCUS37083</name>
</gene>
<dbReference type="EMBL" id="CADEAL010004014">
    <property type="protein sequence ID" value="CAB1449401.1"/>
    <property type="molecule type" value="Genomic_DNA"/>
</dbReference>
<sequence length="129" mass="14250">MSLDRIIFRDQSSLWLSPSEWAGSERRGTHVLLVSLDDPAHQAHHQLLPISALAEHGLPRHPAHLILLPADELPEPSATPSSCSPASPFLLKNSRSHQHSLVLPSCLFPALKNSRSHQHPVYPPLSHVK</sequence>
<evidence type="ECO:0000313" key="2">
    <source>
        <dbReference type="Proteomes" id="UP001153269"/>
    </source>
</evidence>
<comment type="caution">
    <text evidence="1">The sequence shown here is derived from an EMBL/GenBank/DDBJ whole genome shotgun (WGS) entry which is preliminary data.</text>
</comment>
<accession>A0A9N7Z457</accession>